<feature type="region of interest" description="Disordered" evidence="8">
    <location>
        <begin position="644"/>
        <end position="697"/>
    </location>
</feature>
<dbReference type="AlphaFoldDB" id="A0A6A5BGS4"/>
<feature type="compositionally biased region" description="Low complexity" evidence="8">
    <location>
        <begin position="176"/>
        <end position="186"/>
    </location>
</feature>
<dbReference type="GO" id="GO:0070545">
    <property type="term" value="C:PeBoW complex"/>
    <property type="evidence" value="ECO:0007669"/>
    <property type="project" value="TreeGrafter"/>
</dbReference>
<comment type="similarity">
    <text evidence="6">Belongs to the WD repeat BOP1/ERB1 family.</text>
</comment>
<dbReference type="SUPFAM" id="SSF50978">
    <property type="entry name" value="WD40 repeat-like"/>
    <property type="match status" value="1"/>
</dbReference>
<dbReference type="Proteomes" id="UP000444721">
    <property type="component" value="Unassembled WGS sequence"/>
</dbReference>
<feature type="compositionally biased region" description="Acidic residues" evidence="8">
    <location>
        <begin position="681"/>
        <end position="692"/>
    </location>
</feature>
<feature type="region of interest" description="Disordered" evidence="8">
    <location>
        <begin position="537"/>
        <end position="597"/>
    </location>
</feature>
<protein>
    <recommendedName>
        <fullName evidence="6">Ribosome biogenesis protein BOP1 homolog</fullName>
    </recommendedName>
</protein>
<feature type="repeat" description="WD" evidence="7">
    <location>
        <begin position="484"/>
        <end position="526"/>
    </location>
</feature>
<dbReference type="PANTHER" id="PTHR17605:SF0">
    <property type="entry name" value="RIBOSOME BIOGENESIS PROTEIN BOP1"/>
    <property type="match status" value="1"/>
</dbReference>
<evidence type="ECO:0000256" key="2">
    <source>
        <dbReference type="ARBA" id="ARBA00022552"/>
    </source>
</evidence>
<dbReference type="PANTHER" id="PTHR17605">
    <property type="entry name" value="RIBOSOME BIOGENESIS PROTEIN BOP1 BLOCK OF PROLIFERATION 1 PROTEIN"/>
    <property type="match status" value="1"/>
</dbReference>
<evidence type="ECO:0000256" key="6">
    <source>
        <dbReference type="HAMAP-Rule" id="MF_03027"/>
    </source>
</evidence>
<dbReference type="InterPro" id="IPR028598">
    <property type="entry name" value="BOP1/Erb1"/>
</dbReference>
<keyword evidence="11" id="KW-1185">Reference proteome</keyword>
<keyword evidence="3 7" id="KW-0853">WD repeat</keyword>
<dbReference type="InterPro" id="IPR012953">
    <property type="entry name" value="BOP1_N_dom"/>
</dbReference>
<evidence type="ECO:0000313" key="11">
    <source>
        <dbReference type="Proteomes" id="UP000444721"/>
    </source>
</evidence>
<feature type="compositionally biased region" description="Polar residues" evidence="8">
    <location>
        <begin position="537"/>
        <end position="553"/>
    </location>
</feature>
<feature type="compositionally biased region" description="Low complexity" evidence="8">
    <location>
        <begin position="670"/>
        <end position="680"/>
    </location>
</feature>
<proteinExistence type="inferred from homology"/>
<dbReference type="VEuPathDB" id="AmoebaDB:NfTy_093380"/>
<dbReference type="Pfam" id="PF00400">
    <property type="entry name" value="WD40"/>
    <property type="match status" value="3"/>
</dbReference>
<feature type="compositionally biased region" description="Acidic residues" evidence="8">
    <location>
        <begin position="53"/>
        <end position="76"/>
    </location>
</feature>
<feature type="repeat" description="WD" evidence="7">
    <location>
        <begin position="933"/>
        <end position="959"/>
    </location>
</feature>
<sequence length="959" mass="110369">MKRKLQQAKSETNTTSTTTTNPLDDSDSLVKKNPERYGFTKTASSIKDLPQVEFEDDDNEEELAVQESASSEDESSEASSYRPQQRNTKSSSSSNTSSSVSNNNSTDDDEEDDVYLSDDEEDIEREEEGDEEEELFQHTNDSDEEDVKVFESFTNLSSINDEKPLSWYERSKLAKSSQSTNSTTSNIEKSKEKNTKKSLFDDVHDSDDSSEDESMINTIGNVPLEWYEEYDHIGYDRNGNRILKRKQKDALDHLIAKHDDPNYLRTVYDEINDREHVLSNQDLETIINVGIKGQFPPGYDPYKDYVEYVKLDSRFPLYGNPVPKEHFLPDKSERKLISKIALRFKRNPALMNQTKEKQKKESVYLMWGDDGQIIGEKISRIGILPPPKEKLPGHNLSYNPPPEYIPEKAKEGKEFKYKIYESLRSVPVYDKFIQERFERCMDLYLAPRVQPTKKKYIEDPDTLLPQLPRPEQLRPYPEIQSLIYEGHEGMVRSISVDPTGKWLVSCSDEDGTVRLWEVETGRCRRVWNFLHYNTTTNEPNQTAGATTGATMVDNNGATTGATDTTTTEVNDPNNNNTTTSEDSKKSTQKKPQRVGIDGNIENVPKWVEWNPNAKLNLFAVAVGSSVFLIQPEESGNEITNELTEELFPQKGFENEDEEYDISDEEEEQDSTTTNSTSTTETNEEKDEEEERDIESKSRKGRKIKLVTWKFYRNSNNNNTSASTLQKRKDGIMCQIIHKSRVTQVTWHQKGDYFASLAPNSYSQGVLIHQLSHRSSQKVFKENVKVRNSSQKFIRVLFHPKKPHFYVVSTSMVRIYNLQSQRLSKKLKGQKCNYVSSIAIHPSGEHVLIGGFDERMEWFDLAISSHPYKTMRFHSRAIRCVDFHKRYPLFATCSDDTTCNVFHGQVYPEDWTKETMIVPVKILRGHRKRSHLGVLDCKFHPIQPWIFTAGSDKTIRLWTS</sequence>
<dbReference type="Gene3D" id="2.130.10.10">
    <property type="entry name" value="YVTN repeat-like/Quinoprotein amine dehydrogenase"/>
    <property type="match status" value="1"/>
</dbReference>
<dbReference type="SMART" id="SM00320">
    <property type="entry name" value="WD40"/>
    <property type="match status" value="5"/>
</dbReference>
<dbReference type="SMART" id="SM01035">
    <property type="entry name" value="BOP1NT"/>
    <property type="match status" value="1"/>
</dbReference>
<feature type="compositionally biased region" description="Low complexity" evidence="8">
    <location>
        <begin position="12"/>
        <end position="23"/>
    </location>
</feature>
<dbReference type="PROSITE" id="PS50294">
    <property type="entry name" value="WD_REPEATS_REGION"/>
    <property type="match status" value="1"/>
</dbReference>
<dbReference type="InterPro" id="IPR015943">
    <property type="entry name" value="WD40/YVTN_repeat-like_dom_sf"/>
</dbReference>
<evidence type="ECO:0000256" key="8">
    <source>
        <dbReference type="SAM" id="MobiDB-lite"/>
    </source>
</evidence>
<dbReference type="EMBL" id="VFQX01000061">
    <property type="protein sequence ID" value="KAF0973218.1"/>
    <property type="molecule type" value="Genomic_DNA"/>
</dbReference>
<evidence type="ECO:0000256" key="1">
    <source>
        <dbReference type="ARBA" id="ARBA00022517"/>
    </source>
</evidence>
<dbReference type="RefSeq" id="XP_044557931.1">
    <property type="nucleotide sequence ID" value="XM_044712277.1"/>
</dbReference>
<evidence type="ECO:0000256" key="7">
    <source>
        <dbReference type="PROSITE-ProRule" id="PRU00221"/>
    </source>
</evidence>
<dbReference type="OrthoDB" id="5571054at2759"/>
<reference evidence="10 11" key="1">
    <citation type="journal article" date="2019" name="Sci. Rep.">
        <title>Nanopore sequencing improves the draft genome of the human pathogenic amoeba Naegleria fowleri.</title>
        <authorList>
            <person name="Liechti N."/>
            <person name="Schurch N."/>
            <person name="Bruggmann R."/>
            <person name="Wittwer M."/>
        </authorList>
    </citation>
    <scope>NUCLEOTIDE SEQUENCE [LARGE SCALE GENOMIC DNA]</scope>
    <source>
        <strain evidence="10 11">ATCC 30894</strain>
    </source>
</reference>
<dbReference type="GO" id="GO:0043021">
    <property type="term" value="F:ribonucleoprotein complex binding"/>
    <property type="evidence" value="ECO:0007669"/>
    <property type="project" value="UniProtKB-UniRule"/>
</dbReference>
<name>A0A6A5BGS4_NAEFO</name>
<feature type="compositionally biased region" description="Acidic residues" evidence="8">
    <location>
        <begin position="106"/>
        <end position="134"/>
    </location>
</feature>
<dbReference type="Pfam" id="PF08145">
    <property type="entry name" value="BOP1NT"/>
    <property type="match status" value="1"/>
</dbReference>
<dbReference type="GO" id="GO:0005654">
    <property type="term" value="C:nucleoplasm"/>
    <property type="evidence" value="ECO:0007669"/>
    <property type="project" value="UniProtKB-SubCell"/>
</dbReference>
<dbReference type="PROSITE" id="PS50082">
    <property type="entry name" value="WD_REPEATS_2"/>
    <property type="match status" value="2"/>
</dbReference>
<evidence type="ECO:0000256" key="5">
    <source>
        <dbReference type="ARBA" id="ARBA00023242"/>
    </source>
</evidence>
<dbReference type="GO" id="GO:0000463">
    <property type="term" value="P:maturation of LSU-rRNA from tricistronic rRNA transcript (SSU-rRNA, 5.8S rRNA, LSU-rRNA)"/>
    <property type="evidence" value="ECO:0007669"/>
    <property type="project" value="UniProtKB-UniRule"/>
</dbReference>
<feature type="compositionally biased region" description="Basic and acidic residues" evidence="8">
    <location>
        <begin position="188"/>
        <end position="207"/>
    </location>
</feature>
<evidence type="ECO:0000256" key="4">
    <source>
        <dbReference type="ARBA" id="ARBA00022737"/>
    </source>
</evidence>
<accession>A0A6A5BGS4</accession>
<dbReference type="VEuPathDB" id="AmoebaDB:FDP41_008425"/>
<feature type="compositionally biased region" description="Low complexity" evidence="8">
    <location>
        <begin position="554"/>
        <end position="579"/>
    </location>
</feature>
<evidence type="ECO:0000259" key="9">
    <source>
        <dbReference type="SMART" id="SM01035"/>
    </source>
</evidence>
<feature type="region of interest" description="Disordered" evidence="8">
    <location>
        <begin position="172"/>
        <end position="215"/>
    </location>
</feature>
<dbReference type="HAMAP" id="MF_03027">
    <property type="entry name" value="BOP1"/>
    <property type="match status" value="1"/>
</dbReference>
<feature type="domain" description="BOP1 N-terminal" evidence="9">
    <location>
        <begin position="227"/>
        <end position="477"/>
    </location>
</feature>
<comment type="subcellular location">
    <subcellularLocation>
        <location evidence="6">Nucleus</location>
        <location evidence="6">Nucleolus</location>
    </subcellularLocation>
    <subcellularLocation>
        <location evidence="6">Nucleus</location>
        <location evidence="6">Nucleoplasm</location>
    </subcellularLocation>
</comment>
<keyword evidence="2 6" id="KW-0698">rRNA processing</keyword>
<dbReference type="GO" id="GO:0030687">
    <property type="term" value="C:preribosome, large subunit precursor"/>
    <property type="evidence" value="ECO:0007669"/>
    <property type="project" value="UniProtKB-UniRule"/>
</dbReference>
<dbReference type="GeneID" id="68115643"/>
<feature type="compositionally biased region" description="Low complexity" evidence="8">
    <location>
        <begin position="90"/>
        <end position="105"/>
    </location>
</feature>
<keyword evidence="1 6" id="KW-0690">Ribosome biogenesis</keyword>
<organism evidence="10 11">
    <name type="scientific">Naegleria fowleri</name>
    <name type="common">Brain eating amoeba</name>
    <dbReference type="NCBI Taxonomy" id="5763"/>
    <lineage>
        <taxon>Eukaryota</taxon>
        <taxon>Discoba</taxon>
        <taxon>Heterolobosea</taxon>
        <taxon>Tetramitia</taxon>
        <taxon>Eutetramitia</taxon>
        <taxon>Vahlkampfiidae</taxon>
        <taxon>Naegleria</taxon>
    </lineage>
</organism>
<evidence type="ECO:0000256" key="3">
    <source>
        <dbReference type="ARBA" id="ARBA00022574"/>
    </source>
</evidence>
<feature type="region of interest" description="Disordered" evidence="8">
    <location>
        <begin position="1"/>
        <end position="155"/>
    </location>
</feature>
<dbReference type="OMA" id="MRPAKGE"/>
<keyword evidence="4" id="KW-0677">Repeat</keyword>
<comment type="caution">
    <text evidence="10">The sequence shown here is derived from an EMBL/GenBank/DDBJ whole genome shotgun (WGS) entry which is preliminary data.</text>
</comment>
<keyword evidence="5 6" id="KW-0539">Nucleus</keyword>
<comment type="function">
    <text evidence="6">Required for maturation of ribosomal RNAs and formation of the large ribosomal subunit.</text>
</comment>
<dbReference type="GO" id="GO:0000466">
    <property type="term" value="P:maturation of 5.8S rRNA from tricistronic rRNA transcript (SSU-rRNA, 5.8S rRNA, LSU-rRNA)"/>
    <property type="evidence" value="ECO:0007669"/>
    <property type="project" value="UniProtKB-UniRule"/>
</dbReference>
<dbReference type="InterPro" id="IPR036322">
    <property type="entry name" value="WD40_repeat_dom_sf"/>
</dbReference>
<dbReference type="InterPro" id="IPR001680">
    <property type="entry name" value="WD40_rpt"/>
</dbReference>
<feature type="compositionally biased region" description="Acidic residues" evidence="8">
    <location>
        <begin position="654"/>
        <end position="669"/>
    </location>
</feature>
<gene>
    <name evidence="10" type="ORF">FDP41_008425</name>
</gene>
<evidence type="ECO:0000313" key="10">
    <source>
        <dbReference type="EMBL" id="KAF0973218.1"/>
    </source>
</evidence>
<dbReference type="VEuPathDB" id="AmoebaDB:NF0033380"/>